<keyword evidence="1" id="KW-1133">Transmembrane helix</keyword>
<accession>A0ABP8XD94</accession>
<evidence type="ECO:0000313" key="2">
    <source>
        <dbReference type="EMBL" id="GAA4705776.1"/>
    </source>
</evidence>
<organism evidence="2 3">
    <name type="scientific">Promicromonospora umidemergens</name>
    <dbReference type="NCBI Taxonomy" id="629679"/>
    <lineage>
        <taxon>Bacteria</taxon>
        <taxon>Bacillati</taxon>
        <taxon>Actinomycetota</taxon>
        <taxon>Actinomycetes</taxon>
        <taxon>Micrococcales</taxon>
        <taxon>Promicromonosporaceae</taxon>
        <taxon>Promicromonospora</taxon>
    </lineage>
</organism>
<keyword evidence="1" id="KW-0812">Transmembrane</keyword>
<evidence type="ECO:0000256" key="1">
    <source>
        <dbReference type="SAM" id="Phobius"/>
    </source>
</evidence>
<proteinExistence type="predicted"/>
<keyword evidence="3" id="KW-1185">Reference proteome</keyword>
<feature type="transmembrane region" description="Helical" evidence="1">
    <location>
        <begin position="38"/>
        <end position="57"/>
    </location>
</feature>
<dbReference type="EMBL" id="BAABHM010000012">
    <property type="protein sequence ID" value="GAA4705776.1"/>
    <property type="molecule type" value="Genomic_DNA"/>
</dbReference>
<feature type="transmembrane region" description="Helical" evidence="1">
    <location>
        <begin position="6"/>
        <end position="26"/>
    </location>
</feature>
<comment type="caution">
    <text evidence="2">The sequence shown here is derived from an EMBL/GenBank/DDBJ whole genome shotgun (WGS) entry which is preliminary data.</text>
</comment>
<name>A0ABP8XD94_9MICO</name>
<gene>
    <name evidence="2" type="ORF">GCM10023198_29610</name>
</gene>
<dbReference type="RefSeq" id="WP_253869451.1">
    <property type="nucleotide sequence ID" value="NZ_BAABHM010000012.1"/>
</dbReference>
<sequence>MDAIREFAVATISGLLVVMIVTLCAVIWGRPGRGPSPAVVIVASAVLGLVLAIVSFALHDNVWLVGTAAVLAIGLLGAWIIALRSDGGRRS</sequence>
<dbReference type="Proteomes" id="UP001500843">
    <property type="component" value="Unassembled WGS sequence"/>
</dbReference>
<feature type="transmembrane region" description="Helical" evidence="1">
    <location>
        <begin position="63"/>
        <end position="83"/>
    </location>
</feature>
<evidence type="ECO:0000313" key="3">
    <source>
        <dbReference type="Proteomes" id="UP001500843"/>
    </source>
</evidence>
<keyword evidence="1" id="KW-0472">Membrane</keyword>
<reference evidence="3" key="1">
    <citation type="journal article" date="2019" name="Int. J. Syst. Evol. Microbiol.">
        <title>The Global Catalogue of Microorganisms (GCM) 10K type strain sequencing project: providing services to taxonomists for standard genome sequencing and annotation.</title>
        <authorList>
            <consortium name="The Broad Institute Genomics Platform"/>
            <consortium name="The Broad Institute Genome Sequencing Center for Infectious Disease"/>
            <person name="Wu L."/>
            <person name="Ma J."/>
        </authorList>
    </citation>
    <scope>NUCLEOTIDE SEQUENCE [LARGE SCALE GENOMIC DNA]</scope>
    <source>
        <strain evidence="3">JCM 17975</strain>
    </source>
</reference>
<protein>
    <submittedName>
        <fullName evidence="2">Uncharacterized protein</fullName>
    </submittedName>
</protein>